<sequence>MMSSWNRWLRTSRTWLSYARNGSAICRSLASAFFFLCGAVLSGPRTTKSGKNLRPRRSNRKTSQSEGTRRIRRYVLRQATVAVVFPCHRYTCQSCPPPL</sequence>
<organism evidence="2">
    <name type="scientific">Culex pipiens</name>
    <name type="common">House mosquito</name>
    <dbReference type="NCBI Taxonomy" id="7175"/>
    <lineage>
        <taxon>Eukaryota</taxon>
        <taxon>Metazoa</taxon>
        <taxon>Ecdysozoa</taxon>
        <taxon>Arthropoda</taxon>
        <taxon>Hexapoda</taxon>
        <taxon>Insecta</taxon>
        <taxon>Pterygota</taxon>
        <taxon>Neoptera</taxon>
        <taxon>Endopterygota</taxon>
        <taxon>Diptera</taxon>
        <taxon>Nematocera</taxon>
        <taxon>Culicoidea</taxon>
        <taxon>Culicidae</taxon>
        <taxon>Culicinae</taxon>
        <taxon>Culicini</taxon>
        <taxon>Culex</taxon>
        <taxon>Culex</taxon>
    </lineage>
</organism>
<dbReference type="AlphaFoldDB" id="A0A8D8H283"/>
<accession>A0A8D8H283</accession>
<evidence type="ECO:0000256" key="1">
    <source>
        <dbReference type="SAM" id="MobiDB-lite"/>
    </source>
</evidence>
<dbReference type="EMBL" id="HBUE01300426">
    <property type="protein sequence ID" value="CAG6578580.1"/>
    <property type="molecule type" value="Transcribed_RNA"/>
</dbReference>
<protein>
    <submittedName>
        <fullName evidence="2">(northern house mosquito) hypothetical protein</fullName>
    </submittedName>
</protein>
<proteinExistence type="predicted"/>
<evidence type="ECO:0000313" key="2">
    <source>
        <dbReference type="EMBL" id="CAG6526859.1"/>
    </source>
</evidence>
<feature type="compositionally biased region" description="Basic residues" evidence="1">
    <location>
        <begin position="51"/>
        <end position="60"/>
    </location>
</feature>
<dbReference type="EMBL" id="HBUE01194447">
    <property type="protein sequence ID" value="CAG6526859.1"/>
    <property type="molecule type" value="Transcribed_RNA"/>
</dbReference>
<feature type="region of interest" description="Disordered" evidence="1">
    <location>
        <begin position="43"/>
        <end position="69"/>
    </location>
</feature>
<name>A0A8D8H283_CULPI</name>
<reference evidence="2" key="1">
    <citation type="submission" date="2021-05" db="EMBL/GenBank/DDBJ databases">
        <authorList>
            <person name="Alioto T."/>
            <person name="Alioto T."/>
            <person name="Gomez Garrido J."/>
        </authorList>
    </citation>
    <scope>NUCLEOTIDE SEQUENCE</scope>
</reference>